<dbReference type="PANTHER" id="PTHR12072:SF4">
    <property type="entry name" value="CWF19-LIKE PROTEIN 1"/>
    <property type="match status" value="1"/>
</dbReference>
<feature type="non-terminal residue" evidence="1">
    <location>
        <position position="1"/>
    </location>
</feature>
<evidence type="ECO:0000313" key="1">
    <source>
        <dbReference type="EMBL" id="KAF0749569.1"/>
    </source>
</evidence>
<dbReference type="InterPro" id="IPR040194">
    <property type="entry name" value="Cwf19-like"/>
</dbReference>
<dbReference type="VEuPathDB" id="FungiDB:H257_00042"/>
<dbReference type="Proteomes" id="UP000469452">
    <property type="component" value="Unassembled WGS sequence"/>
</dbReference>
<evidence type="ECO:0000313" key="2">
    <source>
        <dbReference type="Proteomes" id="UP000469452"/>
    </source>
</evidence>
<protein>
    <submittedName>
        <fullName evidence="1">Uncharacterized protein</fullName>
    </submittedName>
</protein>
<dbReference type="GO" id="GO:0000398">
    <property type="term" value="P:mRNA splicing, via spliceosome"/>
    <property type="evidence" value="ECO:0007669"/>
    <property type="project" value="TreeGrafter"/>
</dbReference>
<dbReference type="PANTHER" id="PTHR12072">
    <property type="entry name" value="CWF19, CELL CYCLE CONTROL PROTEIN"/>
    <property type="match status" value="1"/>
</dbReference>
<dbReference type="GO" id="GO:0061632">
    <property type="term" value="F:RNA lariat debranching enzyme activator activity"/>
    <property type="evidence" value="ECO:0007669"/>
    <property type="project" value="TreeGrafter"/>
</dbReference>
<gene>
    <name evidence="1" type="ORF">AaE_007001</name>
</gene>
<dbReference type="GO" id="GO:0071014">
    <property type="term" value="C:post-mRNA release spliceosomal complex"/>
    <property type="evidence" value="ECO:0007669"/>
    <property type="project" value="TreeGrafter"/>
</dbReference>
<name>A0A6A5AFP1_APHAT</name>
<comment type="caution">
    <text evidence="1">The sequence shown here is derived from an EMBL/GenBank/DDBJ whole genome shotgun (WGS) entry which is preliminary data.</text>
</comment>
<dbReference type="AlphaFoldDB" id="A0A6A5AFP1"/>
<dbReference type="EMBL" id="VJMI01012689">
    <property type="protein sequence ID" value="KAF0749569.1"/>
    <property type="molecule type" value="Genomic_DNA"/>
</dbReference>
<accession>A0A6A5AFP1</accession>
<reference evidence="1 2" key="1">
    <citation type="submission" date="2019-06" db="EMBL/GenBank/DDBJ databases">
        <title>Genomics analysis of Aphanomyces spp. identifies a new class of oomycete effector associated with host adaptation.</title>
        <authorList>
            <person name="Gaulin E."/>
        </authorList>
    </citation>
    <scope>NUCLEOTIDE SEQUENCE [LARGE SCALE GENOMIC DNA]</scope>
    <source>
        <strain evidence="1 2">E</strain>
    </source>
</reference>
<sequence>PSVVEAFHNEGTKYKVDFTPLPDGAEIEASEYLLVECPSPPTRLLHTVHGKHYMQFGRDAVAALLNMPRRGNWKVCTLEGHEFLKNVPHDITWQYCVVPKDEEEKMTRDFKNAFAPFDFTLALE</sequence>
<organism evidence="1 2">
    <name type="scientific">Aphanomyces astaci</name>
    <name type="common">Crayfish plague agent</name>
    <dbReference type="NCBI Taxonomy" id="112090"/>
    <lineage>
        <taxon>Eukaryota</taxon>
        <taxon>Sar</taxon>
        <taxon>Stramenopiles</taxon>
        <taxon>Oomycota</taxon>
        <taxon>Saprolegniomycetes</taxon>
        <taxon>Saprolegniales</taxon>
        <taxon>Verrucalvaceae</taxon>
        <taxon>Aphanomyces</taxon>
    </lineage>
</organism>
<proteinExistence type="predicted"/>